<keyword evidence="6" id="KW-1185">Reference proteome</keyword>
<evidence type="ECO:0000256" key="2">
    <source>
        <dbReference type="ARBA" id="ARBA00022801"/>
    </source>
</evidence>
<evidence type="ECO:0000256" key="3">
    <source>
        <dbReference type="ARBA" id="ARBA00023204"/>
    </source>
</evidence>
<organism evidence="5 6">
    <name type="scientific">Serinicoccus chungangensis</name>
    <dbReference type="NCBI Taxonomy" id="767452"/>
    <lineage>
        <taxon>Bacteria</taxon>
        <taxon>Bacillati</taxon>
        <taxon>Actinomycetota</taxon>
        <taxon>Actinomycetes</taxon>
        <taxon>Micrococcales</taxon>
        <taxon>Ornithinimicrobiaceae</taxon>
        <taxon>Serinicoccus</taxon>
    </lineage>
</organism>
<dbReference type="PANTHER" id="PTHR12159:SF9">
    <property type="entry name" value="G_T MISMATCH-SPECIFIC THYMINE DNA GLYCOSYLASE"/>
    <property type="match status" value="1"/>
</dbReference>
<dbReference type="GO" id="GO:0004844">
    <property type="term" value="F:uracil DNA N-glycosylase activity"/>
    <property type="evidence" value="ECO:0007669"/>
    <property type="project" value="TreeGrafter"/>
</dbReference>
<dbReference type="InterPro" id="IPR005122">
    <property type="entry name" value="Uracil-DNA_glycosylase-like"/>
</dbReference>
<reference evidence="5 6" key="1">
    <citation type="submission" date="2015-12" db="EMBL/GenBank/DDBJ databases">
        <title>Serinicoccus chungangenesis strain CD08_5 genome sequencing and assembly.</title>
        <authorList>
            <person name="Chander A.M."/>
            <person name="Kaur G."/>
            <person name="Nair G.R."/>
            <person name="Dhawan D.K."/>
            <person name="Kochhar R.K."/>
            <person name="Mayilraj S."/>
            <person name="Bhadada S.K."/>
        </authorList>
    </citation>
    <scope>NUCLEOTIDE SEQUENCE [LARGE SCALE GENOMIC DNA]</scope>
    <source>
        <strain evidence="5 6">CD08_5</strain>
    </source>
</reference>
<protein>
    <submittedName>
        <fullName evidence="5">DNA glycosylase</fullName>
    </submittedName>
</protein>
<dbReference type="GO" id="GO:0006285">
    <property type="term" value="P:base-excision repair, AP site formation"/>
    <property type="evidence" value="ECO:0007669"/>
    <property type="project" value="InterPro"/>
</dbReference>
<dbReference type="InterPro" id="IPR036895">
    <property type="entry name" value="Uracil-DNA_glycosylase-like_sf"/>
</dbReference>
<dbReference type="CDD" id="cd10028">
    <property type="entry name" value="UDG-F2_TDG_MUG"/>
    <property type="match status" value="1"/>
</dbReference>
<accession>A0A0W8I1Y9</accession>
<dbReference type="Gene3D" id="3.40.470.10">
    <property type="entry name" value="Uracil-DNA glycosylase-like domain"/>
    <property type="match status" value="1"/>
</dbReference>
<evidence type="ECO:0000256" key="1">
    <source>
        <dbReference type="ARBA" id="ARBA00022763"/>
    </source>
</evidence>
<dbReference type="RefSeq" id="WP_058892488.1">
    <property type="nucleotide sequence ID" value="NZ_LQBL01000032.1"/>
</dbReference>
<evidence type="ECO:0000313" key="5">
    <source>
        <dbReference type="EMBL" id="KUG51591.1"/>
    </source>
</evidence>
<dbReference type="OrthoDB" id="9799921at2"/>
<evidence type="ECO:0000259" key="4">
    <source>
        <dbReference type="SMART" id="SM00986"/>
    </source>
</evidence>
<comment type="caution">
    <text evidence="5">The sequence shown here is derived from an EMBL/GenBank/DDBJ whole genome shotgun (WGS) entry which is preliminary data.</text>
</comment>
<dbReference type="SMART" id="SM00987">
    <property type="entry name" value="UreE_C"/>
    <property type="match status" value="1"/>
</dbReference>
<dbReference type="STRING" id="767452.AVL62_09745"/>
<dbReference type="InterPro" id="IPR015637">
    <property type="entry name" value="MUG/TDG"/>
</dbReference>
<sequence>MAARFTRAELESFRDTEVPDLLPGAGGEPLRLLFVGINPGLWTAATQTHFAHPGNRFYPALARARIIERAVDPAAGMSQRDRDHLLQRGIGITNLARRATARADELSVEELREGGRRLERTVRETRPAVVAVAGITAYRSAFGARRATPGPQPEDLAGARLWVVPNPSGLNAHETVDSLARAYAEPARAAGVL</sequence>
<feature type="domain" description="Uracil-DNA glycosylase-like" evidence="4">
    <location>
        <begin position="23"/>
        <end position="184"/>
    </location>
</feature>
<keyword evidence="2" id="KW-0378">Hydrolase</keyword>
<keyword evidence="3" id="KW-0234">DNA repair</keyword>
<dbReference type="Proteomes" id="UP000054837">
    <property type="component" value="Unassembled WGS sequence"/>
</dbReference>
<dbReference type="Pfam" id="PF03167">
    <property type="entry name" value="UDG"/>
    <property type="match status" value="1"/>
</dbReference>
<proteinExistence type="predicted"/>
<dbReference type="EMBL" id="LQBL01000032">
    <property type="protein sequence ID" value="KUG51591.1"/>
    <property type="molecule type" value="Genomic_DNA"/>
</dbReference>
<dbReference type="SUPFAM" id="SSF52141">
    <property type="entry name" value="Uracil-DNA glycosylase-like"/>
    <property type="match status" value="1"/>
</dbReference>
<name>A0A0W8I1Y9_9MICO</name>
<gene>
    <name evidence="5" type="ORF">AVL62_09745</name>
</gene>
<evidence type="ECO:0000313" key="6">
    <source>
        <dbReference type="Proteomes" id="UP000054837"/>
    </source>
</evidence>
<dbReference type="PANTHER" id="PTHR12159">
    <property type="entry name" value="G/T AND G/U MISMATCH-SPECIFIC DNA GLYCOSYLASE"/>
    <property type="match status" value="1"/>
</dbReference>
<dbReference type="AlphaFoldDB" id="A0A0W8I1Y9"/>
<keyword evidence="1" id="KW-0227">DNA damage</keyword>
<dbReference type="GO" id="GO:0008263">
    <property type="term" value="F:pyrimidine-specific mismatch base pair DNA N-glycosylase activity"/>
    <property type="evidence" value="ECO:0007669"/>
    <property type="project" value="TreeGrafter"/>
</dbReference>
<dbReference type="SMART" id="SM00986">
    <property type="entry name" value="UDG"/>
    <property type="match status" value="1"/>
</dbReference>